<dbReference type="GO" id="GO:0005249">
    <property type="term" value="F:voltage-gated potassium channel activity"/>
    <property type="evidence" value="ECO:0007669"/>
    <property type="project" value="InterPro"/>
</dbReference>
<dbReference type="KEGG" id="nve:5496077"/>
<dbReference type="InterPro" id="IPR028325">
    <property type="entry name" value="VG_K_chnl"/>
</dbReference>
<keyword evidence="10" id="KW-1185">Reference proteome</keyword>
<evidence type="ECO:0000256" key="5">
    <source>
        <dbReference type="ARBA" id="ARBA00023065"/>
    </source>
</evidence>
<evidence type="ECO:0000256" key="3">
    <source>
        <dbReference type="ARBA" id="ARBA00022692"/>
    </source>
</evidence>
<dbReference type="Pfam" id="PF02214">
    <property type="entry name" value="BTB_2"/>
    <property type="match status" value="1"/>
</dbReference>
<dbReference type="Proteomes" id="UP000001593">
    <property type="component" value="Unassembled WGS sequence"/>
</dbReference>
<organism evidence="9 10">
    <name type="scientific">Nematostella vectensis</name>
    <name type="common">Starlet sea anemone</name>
    <dbReference type="NCBI Taxonomy" id="45351"/>
    <lineage>
        <taxon>Eukaryota</taxon>
        <taxon>Metazoa</taxon>
        <taxon>Cnidaria</taxon>
        <taxon>Anthozoa</taxon>
        <taxon>Hexacorallia</taxon>
        <taxon>Actiniaria</taxon>
        <taxon>Edwardsiidae</taxon>
        <taxon>Nematostella</taxon>
    </lineage>
</organism>
<protein>
    <recommendedName>
        <fullName evidence="8">BTB domain-containing protein</fullName>
    </recommendedName>
</protein>
<dbReference type="EMBL" id="DS478145">
    <property type="protein sequence ID" value="EDO25793.1"/>
    <property type="molecule type" value="Genomic_DNA"/>
</dbReference>
<dbReference type="PRINTS" id="PR00169">
    <property type="entry name" value="KCHANNEL"/>
</dbReference>
<dbReference type="InterPro" id="IPR011333">
    <property type="entry name" value="SKP1/BTB/POZ_sf"/>
</dbReference>
<dbReference type="AlphaFoldDB" id="A8DVG6"/>
<dbReference type="Gene3D" id="3.30.710.10">
    <property type="entry name" value="Potassium Channel Kv1.1, Chain A"/>
    <property type="match status" value="1"/>
</dbReference>
<keyword evidence="6" id="KW-0472">Membrane</keyword>
<dbReference type="FunFam" id="3.30.710.10:FF:000002">
    <property type="entry name" value="Potassium voltage-gated channel subfamily C member 2"/>
    <property type="match status" value="1"/>
</dbReference>
<evidence type="ECO:0000256" key="2">
    <source>
        <dbReference type="ARBA" id="ARBA00022448"/>
    </source>
</evidence>
<dbReference type="InterPro" id="IPR003131">
    <property type="entry name" value="T1-type_BTB"/>
</dbReference>
<dbReference type="eggNOG" id="KOG3713">
    <property type="taxonomic scope" value="Eukaryota"/>
</dbReference>
<comment type="subcellular location">
    <subcellularLocation>
        <location evidence="1">Membrane</location>
        <topology evidence="1">Multi-pass membrane protein</topology>
    </subcellularLocation>
</comment>
<evidence type="ECO:0000256" key="7">
    <source>
        <dbReference type="ARBA" id="ARBA00023303"/>
    </source>
</evidence>
<evidence type="ECO:0000313" key="9">
    <source>
        <dbReference type="EMBL" id="EDO25793.1"/>
    </source>
</evidence>
<evidence type="ECO:0000259" key="8">
    <source>
        <dbReference type="SMART" id="SM00225"/>
    </source>
</evidence>
<evidence type="ECO:0000256" key="6">
    <source>
        <dbReference type="ARBA" id="ARBA00023136"/>
    </source>
</evidence>
<proteinExistence type="predicted"/>
<dbReference type="HOGENOM" id="CLU_011722_7_1_1"/>
<feature type="non-terminal residue" evidence="9">
    <location>
        <position position="1"/>
    </location>
</feature>
<keyword evidence="5" id="KW-0406">Ion transport</keyword>
<keyword evidence="2" id="KW-0813">Transport</keyword>
<dbReference type="OMA" id="GEMEKCC"/>
<accession>A8DVG6</accession>
<dbReference type="GO" id="GO:0051260">
    <property type="term" value="P:protein homooligomerization"/>
    <property type="evidence" value="ECO:0007669"/>
    <property type="project" value="InterPro"/>
</dbReference>
<sequence>INVGGFRHETSVSTLQNIPDTRLSWIAENSTVNEDNKREYFFDRHPTAFCQVLNFYRTGKLHCPTEMCGPMFEEELIFWGIDEKQMEPCCWGTYTQHREAEENLKAFVGPGFNDLKDEPAENHMGSYGSINELNCWKRIQPQLWETLDEPHSSKMAKVQLILYQCITYKKV</sequence>
<dbReference type="PRINTS" id="PR01498">
    <property type="entry name" value="SHAWCHANNEL"/>
</dbReference>
<dbReference type="STRING" id="45351.A8DVG6"/>
<evidence type="ECO:0000256" key="4">
    <source>
        <dbReference type="ARBA" id="ARBA00022989"/>
    </source>
</evidence>
<keyword evidence="4" id="KW-1133">Transmembrane helix</keyword>
<keyword evidence="7" id="KW-0407">Ion channel</keyword>
<dbReference type="PANTHER" id="PTHR11537">
    <property type="entry name" value="VOLTAGE-GATED POTASSIUM CHANNEL"/>
    <property type="match status" value="1"/>
</dbReference>
<dbReference type="PANTHER" id="PTHR11537:SF252">
    <property type="entry name" value="POTASSIUM VOLTAGE-GATED CHANNEL PROTEIN SHAW"/>
    <property type="match status" value="1"/>
</dbReference>
<dbReference type="SMART" id="SM00225">
    <property type="entry name" value="BTB"/>
    <property type="match status" value="1"/>
</dbReference>
<dbReference type="InterPro" id="IPR000210">
    <property type="entry name" value="BTB/POZ_dom"/>
</dbReference>
<keyword evidence="3" id="KW-0812">Transmembrane</keyword>
<dbReference type="GO" id="GO:0008076">
    <property type="term" value="C:voltage-gated potassium channel complex"/>
    <property type="evidence" value="ECO:0007669"/>
    <property type="project" value="InterPro"/>
</dbReference>
<dbReference type="SUPFAM" id="SSF54695">
    <property type="entry name" value="POZ domain"/>
    <property type="match status" value="1"/>
</dbReference>
<gene>
    <name evidence="9" type="ORF">NEMVEDRAFT_v1g156444</name>
</gene>
<name>A8DVG6_NEMVE</name>
<dbReference type="PhylomeDB" id="A8DVG6"/>
<evidence type="ECO:0000313" key="10">
    <source>
        <dbReference type="Proteomes" id="UP000001593"/>
    </source>
</evidence>
<evidence type="ECO:0000256" key="1">
    <source>
        <dbReference type="ARBA" id="ARBA00004141"/>
    </source>
</evidence>
<dbReference type="InParanoid" id="A8DVG6"/>
<feature type="domain" description="BTB" evidence="8">
    <location>
        <begin position="1"/>
        <end position="97"/>
    </location>
</feature>
<dbReference type="InterPro" id="IPR003974">
    <property type="entry name" value="K_chnl_volt-dep_Kv3"/>
</dbReference>
<reference evidence="9 10" key="1">
    <citation type="journal article" date="2007" name="Science">
        <title>Sea anemone genome reveals ancestral eumetazoan gene repertoire and genomic organization.</title>
        <authorList>
            <person name="Putnam N.H."/>
            <person name="Srivastava M."/>
            <person name="Hellsten U."/>
            <person name="Dirks B."/>
            <person name="Chapman J."/>
            <person name="Salamov A."/>
            <person name="Terry A."/>
            <person name="Shapiro H."/>
            <person name="Lindquist E."/>
            <person name="Kapitonov V.V."/>
            <person name="Jurka J."/>
            <person name="Genikhovich G."/>
            <person name="Grigoriev I.V."/>
            <person name="Lucas S.M."/>
            <person name="Steele R.E."/>
            <person name="Finnerty J.R."/>
            <person name="Technau U."/>
            <person name="Martindale M.Q."/>
            <person name="Rokhsar D.S."/>
        </authorList>
    </citation>
    <scope>NUCLEOTIDE SEQUENCE [LARGE SCALE GENOMIC DNA]</scope>
    <source>
        <strain evidence="10">CH2 X CH6</strain>
    </source>
</reference>